<dbReference type="InterPro" id="IPR002893">
    <property type="entry name" value="Znf_MYND"/>
</dbReference>
<reference evidence="6 7" key="1">
    <citation type="journal article" date="2013" name="PLoS Genet.">
        <title>Comparative genome structure, secondary metabolite, and effector coding capacity across Cochliobolus pathogens.</title>
        <authorList>
            <person name="Condon B.J."/>
            <person name="Leng Y."/>
            <person name="Wu D."/>
            <person name="Bushley K.E."/>
            <person name="Ohm R.A."/>
            <person name="Otillar R."/>
            <person name="Martin J."/>
            <person name="Schackwitz W."/>
            <person name="Grimwood J."/>
            <person name="MohdZainudin N."/>
            <person name="Xue C."/>
            <person name="Wang R."/>
            <person name="Manning V.A."/>
            <person name="Dhillon B."/>
            <person name="Tu Z.J."/>
            <person name="Steffenson B.J."/>
            <person name="Salamov A."/>
            <person name="Sun H."/>
            <person name="Lowry S."/>
            <person name="LaButti K."/>
            <person name="Han J."/>
            <person name="Copeland A."/>
            <person name="Lindquist E."/>
            <person name="Barry K."/>
            <person name="Schmutz J."/>
            <person name="Baker S.E."/>
            <person name="Ciuffetti L.M."/>
            <person name="Grigoriev I.V."/>
            <person name="Zhong S."/>
            <person name="Turgeon B.G."/>
        </authorList>
    </citation>
    <scope>NUCLEOTIDE SEQUENCE [LARGE SCALE GENOMIC DNA]</scope>
    <source>
        <strain evidence="6 7">26-R-13</strain>
    </source>
</reference>
<keyword evidence="3" id="KW-0862">Zinc</keyword>
<dbReference type="HOGENOM" id="CLU_106999_0_0_1"/>
<keyword evidence="7" id="KW-1185">Reference proteome</keyword>
<dbReference type="Gene3D" id="6.10.140.2220">
    <property type="match status" value="1"/>
</dbReference>
<evidence type="ECO:0000313" key="7">
    <source>
        <dbReference type="Proteomes" id="UP000053841"/>
    </source>
</evidence>
<evidence type="ECO:0000256" key="3">
    <source>
        <dbReference type="ARBA" id="ARBA00022833"/>
    </source>
</evidence>
<dbReference type="EMBL" id="KI964795">
    <property type="protein sequence ID" value="EUC28674.1"/>
    <property type="molecule type" value="Genomic_DNA"/>
</dbReference>
<dbReference type="PROSITE" id="PS01360">
    <property type="entry name" value="ZF_MYND_1"/>
    <property type="match status" value="1"/>
</dbReference>
<sequence>CAMCLSKDEFRCTKCQSISYCSEECQKADSQCHQPLCTNFTQQGARPSPQHRLGLEFPDSGAGPRFVWVQCEMRYEDDTLYQFRNMKPYFDHASGYTYPRQRIIRRNSRLDRPLRNAIELTSRDGFLVDGSVHNPAVYLAASFGGLGEVPGDWRGPVVVMRAKGCGVDSNPYLDITMGDFRCVMDYFCNF</sequence>
<dbReference type="Pfam" id="PF01753">
    <property type="entry name" value="zf-MYND"/>
    <property type="match status" value="1"/>
</dbReference>
<evidence type="ECO:0000313" key="6">
    <source>
        <dbReference type="EMBL" id="EUC28674.1"/>
    </source>
</evidence>
<evidence type="ECO:0000256" key="4">
    <source>
        <dbReference type="PROSITE-ProRule" id="PRU00134"/>
    </source>
</evidence>
<protein>
    <recommendedName>
        <fullName evidence="5">MYND-type domain-containing protein</fullName>
    </recommendedName>
</protein>
<dbReference type="OrthoDB" id="437457at2759"/>
<accession>W6Y118</accession>
<dbReference type="GeneID" id="19150668"/>
<evidence type="ECO:0000259" key="5">
    <source>
        <dbReference type="PROSITE" id="PS50865"/>
    </source>
</evidence>
<gene>
    <name evidence="6" type="ORF">COCCADRAFT_70681</name>
</gene>
<dbReference type="PROSITE" id="PS50865">
    <property type="entry name" value="ZF_MYND_2"/>
    <property type="match status" value="1"/>
</dbReference>
<feature type="non-terminal residue" evidence="6">
    <location>
        <position position="1"/>
    </location>
</feature>
<feature type="non-terminal residue" evidence="6">
    <location>
        <position position="190"/>
    </location>
</feature>
<dbReference type="RefSeq" id="XP_007717030.1">
    <property type="nucleotide sequence ID" value="XM_007718840.1"/>
</dbReference>
<proteinExistence type="predicted"/>
<dbReference type="Proteomes" id="UP000053841">
    <property type="component" value="Unassembled WGS sequence"/>
</dbReference>
<keyword evidence="2 4" id="KW-0863">Zinc-finger</keyword>
<dbReference type="SUPFAM" id="SSF144232">
    <property type="entry name" value="HIT/MYND zinc finger-like"/>
    <property type="match status" value="1"/>
</dbReference>
<evidence type="ECO:0000256" key="2">
    <source>
        <dbReference type="ARBA" id="ARBA00022771"/>
    </source>
</evidence>
<feature type="domain" description="MYND-type" evidence="5">
    <location>
        <begin position="1"/>
        <end position="37"/>
    </location>
</feature>
<dbReference type="KEGG" id="bze:COCCADRAFT_70681"/>
<name>W6Y118_COCC2</name>
<dbReference type="AlphaFoldDB" id="W6Y118"/>
<organism evidence="6 7">
    <name type="scientific">Cochliobolus carbonum (strain 26-R-13)</name>
    <name type="common">Maize leaf spot fungus</name>
    <name type="synonym">Bipolaris zeicola</name>
    <dbReference type="NCBI Taxonomy" id="930089"/>
    <lineage>
        <taxon>Eukaryota</taxon>
        <taxon>Fungi</taxon>
        <taxon>Dikarya</taxon>
        <taxon>Ascomycota</taxon>
        <taxon>Pezizomycotina</taxon>
        <taxon>Dothideomycetes</taxon>
        <taxon>Pleosporomycetidae</taxon>
        <taxon>Pleosporales</taxon>
        <taxon>Pleosporineae</taxon>
        <taxon>Pleosporaceae</taxon>
        <taxon>Bipolaris</taxon>
    </lineage>
</organism>
<dbReference type="GO" id="GO:0008270">
    <property type="term" value="F:zinc ion binding"/>
    <property type="evidence" value="ECO:0007669"/>
    <property type="project" value="UniProtKB-KW"/>
</dbReference>
<evidence type="ECO:0000256" key="1">
    <source>
        <dbReference type="ARBA" id="ARBA00022723"/>
    </source>
</evidence>
<keyword evidence="1" id="KW-0479">Metal-binding</keyword>